<dbReference type="Proteomes" id="UP000005237">
    <property type="component" value="Unassembled WGS sequence"/>
</dbReference>
<organism evidence="1 2">
    <name type="scientific">Caenorhabditis japonica</name>
    <dbReference type="NCBI Taxonomy" id="281687"/>
    <lineage>
        <taxon>Eukaryota</taxon>
        <taxon>Metazoa</taxon>
        <taxon>Ecdysozoa</taxon>
        <taxon>Nematoda</taxon>
        <taxon>Chromadorea</taxon>
        <taxon>Rhabditida</taxon>
        <taxon>Rhabditina</taxon>
        <taxon>Rhabditomorpha</taxon>
        <taxon>Rhabditoidea</taxon>
        <taxon>Rhabditidae</taxon>
        <taxon>Peloderinae</taxon>
        <taxon>Caenorhabditis</taxon>
    </lineage>
</organism>
<name>A0A8R1IT55_CAEJA</name>
<reference evidence="2" key="1">
    <citation type="submission" date="2010-08" db="EMBL/GenBank/DDBJ databases">
        <authorList>
            <consortium name="Caenorhabditis japonica Sequencing Consortium"/>
            <person name="Wilson R.K."/>
        </authorList>
    </citation>
    <scope>NUCLEOTIDE SEQUENCE [LARGE SCALE GENOMIC DNA]</scope>
    <source>
        <strain evidence="2">DF5081</strain>
    </source>
</reference>
<reference evidence="1" key="2">
    <citation type="submission" date="2022-06" db="UniProtKB">
        <authorList>
            <consortium name="EnsemblMetazoa"/>
        </authorList>
    </citation>
    <scope>IDENTIFICATION</scope>
    <source>
        <strain evidence="1">DF5081</strain>
    </source>
</reference>
<evidence type="ECO:0000313" key="1">
    <source>
        <dbReference type="EnsemblMetazoa" id="CJA42739.1"/>
    </source>
</evidence>
<dbReference type="EnsemblMetazoa" id="CJA42739.1">
    <property type="protein sequence ID" value="CJA42739.1"/>
    <property type="gene ID" value="WBGene00218587"/>
</dbReference>
<dbReference type="AlphaFoldDB" id="A0A8R1IT55"/>
<accession>A0A8R1IT55</accession>
<protein>
    <submittedName>
        <fullName evidence="1">Uncharacterized protein</fullName>
    </submittedName>
</protein>
<sequence length="67" mass="7972">MLFNVKRGEHKKKRNTLSKNLVSWHAANFYENNREKEKQIVDLIMRECGQACGRSDRPPRNVCRKKN</sequence>
<proteinExistence type="predicted"/>
<keyword evidence="2" id="KW-1185">Reference proteome</keyword>
<evidence type="ECO:0000313" key="2">
    <source>
        <dbReference type="Proteomes" id="UP000005237"/>
    </source>
</evidence>